<dbReference type="RefSeq" id="WP_183318308.1">
    <property type="nucleotide sequence ID" value="NZ_JACIEN010000007.1"/>
</dbReference>
<organism evidence="2 3">
    <name type="scientific">Chelatococcus caeni</name>
    <dbReference type="NCBI Taxonomy" id="1348468"/>
    <lineage>
        <taxon>Bacteria</taxon>
        <taxon>Pseudomonadati</taxon>
        <taxon>Pseudomonadota</taxon>
        <taxon>Alphaproteobacteria</taxon>
        <taxon>Hyphomicrobiales</taxon>
        <taxon>Chelatococcaceae</taxon>
        <taxon>Chelatococcus</taxon>
    </lineage>
</organism>
<evidence type="ECO:0000313" key="2">
    <source>
        <dbReference type="EMBL" id="MBB4019513.1"/>
    </source>
</evidence>
<dbReference type="Pfam" id="PF00480">
    <property type="entry name" value="ROK"/>
    <property type="match status" value="1"/>
</dbReference>
<comment type="caution">
    <text evidence="2">The sequence shown here is derived from an EMBL/GenBank/DDBJ whole genome shotgun (WGS) entry which is preliminary data.</text>
</comment>
<evidence type="ECO:0000256" key="1">
    <source>
        <dbReference type="ARBA" id="ARBA00006479"/>
    </source>
</evidence>
<dbReference type="InterPro" id="IPR036390">
    <property type="entry name" value="WH_DNA-bd_sf"/>
</dbReference>
<dbReference type="PANTHER" id="PTHR18964:SF149">
    <property type="entry name" value="BIFUNCTIONAL UDP-N-ACETYLGLUCOSAMINE 2-EPIMERASE_N-ACETYLMANNOSAMINE KINASE"/>
    <property type="match status" value="1"/>
</dbReference>
<dbReference type="PANTHER" id="PTHR18964">
    <property type="entry name" value="ROK (REPRESSOR, ORF, KINASE) FAMILY"/>
    <property type="match status" value="1"/>
</dbReference>
<evidence type="ECO:0000313" key="3">
    <source>
        <dbReference type="Proteomes" id="UP000577362"/>
    </source>
</evidence>
<reference evidence="2 3" key="1">
    <citation type="submission" date="2020-08" db="EMBL/GenBank/DDBJ databases">
        <title>Genomic Encyclopedia of Type Strains, Phase IV (KMG-IV): sequencing the most valuable type-strain genomes for metagenomic binning, comparative biology and taxonomic classification.</title>
        <authorList>
            <person name="Goeker M."/>
        </authorList>
    </citation>
    <scope>NUCLEOTIDE SEQUENCE [LARGE SCALE GENOMIC DNA]</scope>
    <source>
        <strain evidence="2 3">DSM 103737</strain>
    </source>
</reference>
<dbReference type="AlphaFoldDB" id="A0A840C3U0"/>
<dbReference type="Gene3D" id="1.10.10.10">
    <property type="entry name" value="Winged helix-like DNA-binding domain superfamily/Winged helix DNA-binding domain"/>
    <property type="match status" value="1"/>
</dbReference>
<accession>A0A840C3U0</accession>
<name>A0A840C3U0_9HYPH</name>
<proteinExistence type="inferred from homology"/>
<comment type="similarity">
    <text evidence="1">Belongs to the ROK (NagC/XylR) family.</text>
</comment>
<dbReference type="InterPro" id="IPR043129">
    <property type="entry name" value="ATPase_NBD"/>
</dbReference>
<protein>
    <submittedName>
        <fullName evidence="2">Transcriptional regulator of PTS protein</fullName>
    </submittedName>
</protein>
<dbReference type="InterPro" id="IPR036388">
    <property type="entry name" value="WH-like_DNA-bd_sf"/>
</dbReference>
<dbReference type="SUPFAM" id="SSF53067">
    <property type="entry name" value="Actin-like ATPase domain"/>
    <property type="match status" value="1"/>
</dbReference>
<sequence>MSGPSPLLRPPLPTAHAAERWRVLATLMAGRASARRELSDALHLRSTSVSDHVGHLVASGLVVESHRPSGGRGRPSGVLIANPHRLAAVVYQVESQSIAASCVNLAGQELARVSRHVPPQADNADMAGVLGALLDEVTLAAPTATELAGISFSLSGVLDAEARRWLFSSRWPALRDFDAAAAVGPRGLPVSVARNLDVELSARLAHAQDTSGGTLLVHWGWGIGAAYAVAGVPVNGAAGRFGEIGHWRMGGEARPCRCGGIGCLETVAGLWACGEGLREAGLEVPTDEHLAGLRLRDARLFGVPCFERAFEAMVVSLGNLCRVLFPRRVIVSGPFVANAAVWSSLREALAREGTLPGVPAADLQADQRSRELEREGAAAAPLNTALARLLA</sequence>
<dbReference type="EMBL" id="JACIEN010000007">
    <property type="protein sequence ID" value="MBB4019513.1"/>
    <property type="molecule type" value="Genomic_DNA"/>
</dbReference>
<keyword evidence="3" id="KW-1185">Reference proteome</keyword>
<dbReference type="SUPFAM" id="SSF46785">
    <property type="entry name" value="Winged helix' DNA-binding domain"/>
    <property type="match status" value="1"/>
</dbReference>
<dbReference type="InterPro" id="IPR000600">
    <property type="entry name" value="ROK"/>
</dbReference>
<gene>
    <name evidence="2" type="ORF">GGR16_004564</name>
</gene>
<dbReference type="Gene3D" id="3.30.420.40">
    <property type="match status" value="2"/>
</dbReference>
<dbReference type="Proteomes" id="UP000577362">
    <property type="component" value="Unassembled WGS sequence"/>
</dbReference>